<evidence type="ECO:0000256" key="1">
    <source>
        <dbReference type="SAM" id="Phobius"/>
    </source>
</evidence>
<protein>
    <submittedName>
        <fullName evidence="2">Hypothetical membrane protein</fullName>
    </submittedName>
</protein>
<feature type="transmembrane region" description="Helical" evidence="1">
    <location>
        <begin position="189"/>
        <end position="213"/>
    </location>
</feature>
<dbReference type="GeneID" id="84572930"/>
<organism evidence="2 3">
    <name type="scientific">Corynebacterium matruchotii</name>
    <dbReference type="NCBI Taxonomy" id="43768"/>
    <lineage>
        <taxon>Bacteria</taxon>
        <taxon>Bacillati</taxon>
        <taxon>Actinomycetota</taxon>
        <taxon>Actinomycetes</taxon>
        <taxon>Mycobacteriales</taxon>
        <taxon>Corynebacteriaceae</taxon>
        <taxon>Corynebacterium</taxon>
    </lineage>
</organism>
<feature type="transmembrane region" description="Helical" evidence="1">
    <location>
        <begin position="134"/>
        <end position="152"/>
    </location>
</feature>
<name>A0A6H9XV98_9CORY</name>
<feature type="transmembrane region" description="Helical" evidence="1">
    <location>
        <begin position="225"/>
        <end position="245"/>
    </location>
</feature>
<comment type="caution">
    <text evidence="2">The sequence shown here is derived from an EMBL/GenBank/DDBJ whole genome shotgun (WGS) entry which is preliminary data.</text>
</comment>
<sequence>MHDNLLAVGFALIAALVIAWGTVVRHRIAAHQPDNGDSPIVAAAKRPLWWFALLTALSGYGFQVLALGFGTLLIVQPVLALTLMFTFPMTAFYEKRRLTMDEIIGGALLTVSVATLVILGKPVPFHGKVTFHDWLPAIIVTAIVMGIIYAASIRMSAPYRGLSLGVITGITYGFVAVLSKAAVNVFNHGGLLILLTAWEFYALIACAVLGTIIQQYAFNVGALRLSLPAMTTLEPVVAFILSYAVLGEKFQVHGWNWAIMGIALVTMILSTFALSARGNA</sequence>
<dbReference type="EMBL" id="UARK01000001">
    <property type="protein sequence ID" value="SPW24281.1"/>
    <property type="molecule type" value="Genomic_DNA"/>
</dbReference>
<proteinExistence type="predicted"/>
<dbReference type="NCBIfam" id="NF038012">
    <property type="entry name" value="DMT_1"/>
    <property type="match status" value="1"/>
</dbReference>
<dbReference type="RefSeq" id="WP_005524290.1">
    <property type="nucleotide sequence ID" value="NZ_CAUOYC010000003.1"/>
</dbReference>
<dbReference type="Proteomes" id="UP000249886">
    <property type="component" value="Unassembled WGS sequence"/>
</dbReference>
<feature type="transmembrane region" description="Helical" evidence="1">
    <location>
        <begin position="6"/>
        <end position="26"/>
    </location>
</feature>
<feature type="transmembrane region" description="Helical" evidence="1">
    <location>
        <begin position="164"/>
        <end position="183"/>
    </location>
</feature>
<dbReference type="AlphaFoldDB" id="A0A6H9XV98"/>
<accession>A0A6H9XV98</accession>
<dbReference type="PANTHER" id="PTHR40761">
    <property type="entry name" value="CONSERVED INTEGRAL MEMBRANE ALANINE VALINE AND LEUCINE RICH PROTEIN-RELATED"/>
    <property type="match status" value="1"/>
</dbReference>
<keyword evidence="1" id="KW-0472">Membrane</keyword>
<feature type="transmembrane region" description="Helical" evidence="1">
    <location>
        <begin position="47"/>
        <end position="66"/>
    </location>
</feature>
<keyword evidence="1" id="KW-0812">Transmembrane</keyword>
<gene>
    <name evidence="2" type="ORF">NCTC10254_00652</name>
</gene>
<feature type="transmembrane region" description="Helical" evidence="1">
    <location>
        <begin position="103"/>
        <end position="122"/>
    </location>
</feature>
<evidence type="ECO:0000313" key="2">
    <source>
        <dbReference type="EMBL" id="SPW24281.1"/>
    </source>
</evidence>
<keyword evidence="1" id="KW-1133">Transmembrane helix</keyword>
<reference evidence="2 3" key="1">
    <citation type="submission" date="2018-06" db="EMBL/GenBank/DDBJ databases">
        <authorList>
            <consortium name="Pathogen Informatics"/>
            <person name="Doyle S."/>
        </authorList>
    </citation>
    <scope>NUCLEOTIDE SEQUENCE [LARGE SCALE GENOMIC DNA]</scope>
    <source>
        <strain evidence="2 3">NCTC10254</strain>
    </source>
</reference>
<feature type="transmembrane region" description="Helical" evidence="1">
    <location>
        <begin position="257"/>
        <end position="276"/>
    </location>
</feature>
<feature type="transmembrane region" description="Helical" evidence="1">
    <location>
        <begin position="72"/>
        <end position="91"/>
    </location>
</feature>
<dbReference type="PANTHER" id="PTHR40761:SF1">
    <property type="entry name" value="CONSERVED INTEGRAL MEMBRANE ALANINE VALINE AND LEUCINE RICH PROTEIN-RELATED"/>
    <property type="match status" value="1"/>
</dbReference>
<evidence type="ECO:0000313" key="3">
    <source>
        <dbReference type="Proteomes" id="UP000249886"/>
    </source>
</evidence>